<dbReference type="Pfam" id="PF03466">
    <property type="entry name" value="LysR_substrate"/>
    <property type="match status" value="1"/>
</dbReference>
<dbReference type="InterPro" id="IPR036390">
    <property type="entry name" value="WH_DNA-bd_sf"/>
</dbReference>
<evidence type="ECO:0000313" key="6">
    <source>
        <dbReference type="EMBL" id="VBB17156.1"/>
    </source>
</evidence>
<dbReference type="GO" id="GO:0003700">
    <property type="term" value="F:DNA-binding transcription factor activity"/>
    <property type="evidence" value="ECO:0007669"/>
    <property type="project" value="InterPro"/>
</dbReference>
<evidence type="ECO:0000313" key="7">
    <source>
        <dbReference type="Proteomes" id="UP000268684"/>
    </source>
</evidence>
<evidence type="ECO:0000256" key="3">
    <source>
        <dbReference type="ARBA" id="ARBA00023125"/>
    </source>
</evidence>
<dbReference type="PANTHER" id="PTHR30537">
    <property type="entry name" value="HTH-TYPE TRANSCRIPTIONAL REGULATOR"/>
    <property type="match status" value="1"/>
</dbReference>
<organism evidence="6 7">
    <name type="scientific">Burkholderia stabilis</name>
    <dbReference type="NCBI Taxonomy" id="95485"/>
    <lineage>
        <taxon>Bacteria</taxon>
        <taxon>Pseudomonadati</taxon>
        <taxon>Pseudomonadota</taxon>
        <taxon>Betaproteobacteria</taxon>
        <taxon>Burkholderiales</taxon>
        <taxon>Burkholderiaceae</taxon>
        <taxon>Burkholderia</taxon>
        <taxon>Burkholderia cepacia complex</taxon>
    </lineage>
</organism>
<feature type="domain" description="HTH lysR-type" evidence="5">
    <location>
        <begin position="7"/>
        <end position="64"/>
    </location>
</feature>
<evidence type="ECO:0000256" key="2">
    <source>
        <dbReference type="ARBA" id="ARBA00023015"/>
    </source>
</evidence>
<dbReference type="Gene3D" id="1.10.10.10">
    <property type="entry name" value="Winged helix-like DNA-binding domain superfamily/Winged helix DNA-binding domain"/>
    <property type="match status" value="1"/>
</dbReference>
<gene>
    <name evidence="6" type="ORF">BSTAB16_7371</name>
</gene>
<dbReference type="GO" id="GO:0006351">
    <property type="term" value="P:DNA-templated transcription"/>
    <property type="evidence" value="ECO:0007669"/>
    <property type="project" value="TreeGrafter"/>
</dbReference>
<keyword evidence="4" id="KW-0804">Transcription</keyword>
<accession>A0AAJ5NLQ7</accession>
<reference evidence="6 7" key="1">
    <citation type="submission" date="2017-11" db="EMBL/GenBank/DDBJ databases">
        <authorList>
            <person name="Seth-Smith MB H."/>
        </authorList>
    </citation>
    <scope>NUCLEOTIDE SEQUENCE [LARGE SCALE GENOMIC DNA]</scope>
    <source>
        <strain evidence="6">E</strain>
    </source>
</reference>
<dbReference type="InterPro" id="IPR058163">
    <property type="entry name" value="LysR-type_TF_proteobact-type"/>
</dbReference>
<protein>
    <submittedName>
        <fullName evidence="6">Gcv operon activator,DNA-binding transcriptional activator GcvA,putative choline sulfate-utilization transcription factor,LysR substrate binding domain</fullName>
    </submittedName>
</protein>
<dbReference type="Pfam" id="PF00126">
    <property type="entry name" value="HTH_1"/>
    <property type="match status" value="1"/>
</dbReference>
<dbReference type="EMBL" id="LR025744">
    <property type="protein sequence ID" value="VBB17156.1"/>
    <property type="molecule type" value="Genomic_DNA"/>
</dbReference>
<name>A0AAJ5NLQ7_9BURK</name>
<dbReference type="SUPFAM" id="SSF53850">
    <property type="entry name" value="Periplasmic binding protein-like II"/>
    <property type="match status" value="1"/>
</dbReference>
<dbReference type="Gene3D" id="3.40.190.10">
    <property type="entry name" value="Periplasmic binding protein-like II"/>
    <property type="match status" value="2"/>
</dbReference>
<comment type="similarity">
    <text evidence="1">Belongs to the LysR transcriptional regulatory family.</text>
</comment>
<dbReference type="InterPro" id="IPR000847">
    <property type="entry name" value="LysR_HTH_N"/>
</dbReference>
<dbReference type="CDD" id="cd08432">
    <property type="entry name" value="PBP2_GcdR_TrpI_HvrB_AmpR_like"/>
    <property type="match status" value="1"/>
</dbReference>
<keyword evidence="3" id="KW-0238">DNA-binding</keyword>
<dbReference type="InterPro" id="IPR005119">
    <property type="entry name" value="LysR_subst-bd"/>
</dbReference>
<evidence type="ECO:0000256" key="1">
    <source>
        <dbReference type="ARBA" id="ARBA00009437"/>
    </source>
</evidence>
<dbReference type="Proteomes" id="UP000268684">
    <property type="component" value="Chromosome III"/>
</dbReference>
<evidence type="ECO:0000256" key="4">
    <source>
        <dbReference type="ARBA" id="ARBA00023163"/>
    </source>
</evidence>
<keyword evidence="2" id="KW-0805">Transcription regulation</keyword>
<proteinExistence type="inferred from homology"/>
<dbReference type="PROSITE" id="PS50931">
    <property type="entry name" value="HTH_LYSR"/>
    <property type="match status" value="1"/>
</dbReference>
<dbReference type="SUPFAM" id="SSF46785">
    <property type="entry name" value="Winged helix' DNA-binding domain"/>
    <property type="match status" value="1"/>
</dbReference>
<dbReference type="AlphaFoldDB" id="A0AAJ5NLQ7"/>
<keyword evidence="7" id="KW-1185">Reference proteome</keyword>
<dbReference type="GO" id="GO:0043565">
    <property type="term" value="F:sequence-specific DNA binding"/>
    <property type="evidence" value="ECO:0007669"/>
    <property type="project" value="TreeGrafter"/>
</dbReference>
<dbReference type="InterPro" id="IPR036388">
    <property type="entry name" value="WH-like_DNA-bd_sf"/>
</dbReference>
<dbReference type="PANTHER" id="PTHR30537:SF79">
    <property type="entry name" value="TRANSCRIPTIONAL REGULATOR-RELATED"/>
    <property type="match status" value="1"/>
</dbReference>
<evidence type="ECO:0000259" key="5">
    <source>
        <dbReference type="PROSITE" id="PS50931"/>
    </source>
</evidence>
<sequence length="309" mass="34864">MTDRIRFNFSALRALETAERSRSFTAAANELSLTHSAISHQIRQIESMLGISLFTRTQSQMIPTPACTHLAERVRQGLADIECALLEARDADRQQRLVLKVSVMADFATAWLIPELDVFYSRYPHLDLSIAVRNTLDVPEGHESDIGIWHKSIDRNGFQSRKLLDDQVIAACTPAFLDKHRPLTVTDLARVPLLRFSGRSWREFFHAANLVAGDPEYGPMFNDAASLLQAALAGQGVAMLRERLIRSYLQEGKLVQVGSTRIPSNLAYYLCWREGDPKQDAILQFVAWLEEMVQQKDRDSLAQDKTVVP</sequence>
<dbReference type="GeneID" id="71059763"/>
<dbReference type="PRINTS" id="PR00039">
    <property type="entry name" value="HTHLYSR"/>
</dbReference>
<dbReference type="RefSeq" id="WP_122173727.1">
    <property type="nucleotide sequence ID" value="NZ_LR025744.1"/>
</dbReference>